<dbReference type="Gene3D" id="3.30.710.10">
    <property type="entry name" value="Potassium Channel Kv1.1, Chain A"/>
    <property type="match status" value="1"/>
</dbReference>
<dbReference type="Pfam" id="PF00651">
    <property type="entry name" value="BTB"/>
    <property type="match status" value="1"/>
</dbReference>
<keyword evidence="4" id="KW-1185">Reference proteome</keyword>
<gene>
    <name evidence="3" type="ORF">JAAARDRAFT_161712</name>
</gene>
<dbReference type="Proteomes" id="UP000027265">
    <property type="component" value="Unassembled WGS sequence"/>
</dbReference>
<evidence type="ECO:0000313" key="3">
    <source>
        <dbReference type="EMBL" id="KDQ53597.1"/>
    </source>
</evidence>
<feature type="compositionally biased region" description="Polar residues" evidence="1">
    <location>
        <begin position="307"/>
        <end position="319"/>
    </location>
</feature>
<evidence type="ECO:0000256" key="1">
    <source>
        <dbReference type="SAM" id="MobiDB-lite"/>
    </source>
</evidence>
<dbReference type="InParanoid" id="A0A067PQL0"/>
<dbReference type="AlphaFoldDB" id="A0A067PQL0"/>
<organism evidence="3 4">
    <name type="scientific">Jaapia argillacea MUCL 33604</name>
    <dbReference type="NCBI Taxonomy" id="933084"/>
    <lineage>
        <taxon>Eukaryota</taxon>
        <taxon>Fungi</taxon>
        <taxon>Dikarya</taxon>
        <taxon>Basidiomycota</taxon>
        <taxon>Agaricomycotina</taxon>
        <taxon>Agaricomycetes</taxon>
        <taxon>Agaricomycetidae</taxon>
        <taxon>Jaapiales</taxon>
        <taxon>Jaapiaceae</taxon>
        <taxon>Jaapia</taxon>
    </lineage>
</organism>
<accession>A0A067PQL0</accession>
<reference evidence="4" key="1">
    <citation type="journal article" date="2014" name="Proc. Natl. Acad. Sci. U.S.A.">
        <title>Extensive sampling of basidiomycete genomes demonstrates inadequacy of the white-rot/brown-rot paradigm for wood decay fungi.</title>
        <authorList>
            <person name="Riley R."/>
            <person name="Salamov A.A."/>
            <person name="Brown D.W."/>
            <person name="Nagy L.G."/>
            <person name="Floudas D."/>
            <person name="Held B.W."/>
            <person name="Levasseur A."/>
            <person name="Lombard V."/>
            <person name="Morin E."/>
            <person name="Otillar R."/>
            <person name="Lindquist E.A."/>
            <person name="Sun H."/>
            <person name="LaButti K.M."/>
            <person name="Schmutz J."/>
            <person name="Jabbour D."/>
            <person name="Luo H."/>
            <person name="Baker S.E."/>
            <person name="Pisabarro A.G."/>
            <person name="Walton J.D."/>
            <person name="Blanchette R.A."/>
            <person name="Henrissat B."/>
            <person name="Martin F."/>
            <person name="Cullen D."/>
            <person name="Hibbett D.S."/>
            <person name="Grigoriev I.V."/>
        </authorList>
    </citation>
    <scope>NUCLEOTIDE SEQUENCE [LARGE SCALE GENOMIC DNA]</scope>
    <source>
        <strain evidence="4">MUCL 33604</strain>
    </source>
</reference>
<dbReference type="InterPro" id="IPR011333">
    <property type="entry name" value="SKP1/BTB/POZ_sf"/>
</dbReference>
<dbReference type="EMBL" id="KL197733">
    <property type="protein sequence ID" value="KDQ53597.1"/>
    <property type="molecule type" value="Genomic_DNA"/>
</dbReference>
<feature type="compositionally biased region" description="Polar residues" evidence="1">
    <location>
        <begin position="20"/>
        <end position="35"/>
    </location>
</feature>
<sequence length="438" mass="48219">MNYPNQTESAIDSSDIPAPSSKTWSDASLSPTPSEVSDFEDVGEGESLSSHTLDDKGSLSDTVVEKLAGVGDVAGPPFPDPGALLAPKKHESFYIHDDMVVFLVEDTLFRLHSFFFKRDSEYFRTLLSQHGPSSETYPVLLDGVSIVYFVTFLGILYPTNFDKHTATTVDEWTSVLALATKWSFTTIRSLAIRELFPLASPVDKILVGRQYDIPEWLQDAYVAICERPEALTKKEGERLGLDEVIKISQLRQDVRTGAVLLGHDKIQTFVGAIAPPIQKSPFSAPESVDGPVIVEPLHLGPVAVTPLPSTANPASQTHPTPSPDPRPEEQKKSAPVPITYWNQLLALSTAPTEEEFGEDKGSAVWGMEKERRAIVDHLATSRRPLSAENVREIADIEAMLGRRRYSRTAGTTVPDLTSFEIWELAKRLQYLGSCLGMV</sequence>
<name>A0A067PQL0_9AGAM</name>
<dbReference type="SUPFAM" id="SSF54695">
    <property type="entry name" value="POZ domain"/>
    <property type="match status" value="1"/>
</dbReference>
<proteinExistence type="predicted"/>
<feature type="compositionally biased region" description="Polar residues" evidence="1">
    <location>
        <begin position="1"/>
        <end position="12"/>
    </location>
</feature>
<evidence type="ECO:0000259" key="2">
    <source>
        <dbReference type="PROSITE" id="PS50097"/>
    </source>
</evidence>
<evidence type="ECO:0000313" key="4">
    <source>
        <dbReference type="Proteomes" id="UP000027265"/>
    </source>
</evidence>
<feature type="region of interest" description="Disordered" evidence="1">
    <location>
        <begin position="304"/>
        <end position="333"/>
    </location>
</feature>
<dbReference type="STRING" id="933084.A0A067PQL0"/>
<dbReference type="HOGENOM" id="CLU_580112_0_0_1"/>
<feature type="region of interest" description="Disordered" evidence="1">
    <location>
        <begin position="1"/>
        <end position="57"/>
    </location>
</feature>
<dbReference type="CDD" id="cd18186">
    <property type="entry name" value="BTB_POZ_ZBTB_KLHL-like"/>
    <property type="match status" value="1"/>
</dbReference>
<dbReference type="InterPro" id="IPR000210">
    <property type="entry name" value="BTB/POZ_dom"/>
</dbReference>
<dbReference type="OrthoDB" id="2367075at2759"/>
<dbReference type="PROSITE" id="PS50097">
    <property type="entry name" value="BTB"/>
    <property type="match status" value="1"/>
</dbReference>
<protein>
    <recommendedName>
        <fullName evidence="2">BTB domain-containing protein</fullName>
    </recommendedName>
</protein>
<feature type="domain" description="BTB" evidence="2">
    <location>
        <begin position="97"/>
        <end position="165"/>
    </location>
</feature>